<dbReference type="Pfam" id="PF00565">
    <property type="entry name" value="SNase"/>
    <property type="match status" value="1"/>
</dbReference>
<dbReference type="EMBL" id="JAEDAL010000008">
    <property type="protein sequence ID" value="MBH9553972.1"/>
    <property type="molecule type" value="Genomic_DNA"/>
</dbReference>
<evidence type="ECO:0000313" key="6">
    <source>
        <dbReference type="Proteomes" id="UP000620139"/>
    </source>
</evidence>
<dbReference type="PROSITE" id="PS01123">
    <property type="entry name" value="TNASE_1"/>
    <property type="match status" value="1"/>
</dbReference>
<evidence type="ECO:0000256" key="3">
    <source>
        <dbReference type="ARBA" id="ARBA00022801"/>
    </source>
</evidence>
<sequence>MCVVACLIGGAQAKAGPFELQGRIVGVHDGDTVTLLDADNRRHKIRVDGIDAPELGQAFGKAAKVRLSELVARRNVVATCSKTDRYRREVCLVQVDGVDAGGEMLRHGMAWYFRRYARELSQDRRTQYAFLEEQARITHRGLWAETASIPPWEWRASKKQEHL</sequence>
<evidence type="ECO:0000313" key="5">
    <source>
        <dbReference type="EMBL" id="MBH9553972.1"/>
    </source>
</evidence>
<accession>A0A931IW94</accession>
<dbReference type="PANTHER" id="PTHR12302:SF3">
    <property type="entry name" value="SERINE_THREONINE-PROTEIN KINASE 31"/>
    <property type="match status" value="1"/>
</dbReference>
<evidence type="ECO:0000259" key="4">
    <source>
        <dbReference type="PROSITE" id="PS50830"/>
    </source>
</evidence>
<dbReference type="GO" id="GO:0004519">
    <property type="term" value="F:endonuclease activity"/>
    <property type="evidence" value="ECO:0007669"/>
    <property type="project" value="UniProtKB-KW"/>
</dbReference>
<dbReference type="InterPro" id="IPR035437">
    <property type="entry name" value="SNase_OB-fold_sf"/>
</dbReference>
<comment type="caution">
    <text evidence="5">The sequence shown here is derived from an EMBL/GenBank/DDBJ whole genome shotgun (WGS) entry which is preliminary data.</text>
</comment>
<dbReference type="SMART" id="SM00318">
    <property type="entry name" value="SNc"/>
    <property type="match status" value="1"/>
</dbReference>
<proteinExistence type="predicted"/>
<dbReference type="PANTHER" id="PTHR12302">
    <property type="entry name" value="EBNA2 BINDING PROTEIN P100"/>
    <property type="match status" value="1"/>
</dbReference>
<reference evidence="5" key="1">
    <citation type="submission" date="2020-12" db="EMBL/GenBank/DDBJ databases">
        <title>The genome sequence of Inhella sp. 4Y17.</title>
        <authorList>
            <person name="Liu Y."/>
        </authorList>
    </citation>
    <scope>NUCLEOTIDE SEQUENCE</scope>
    <source>
        <strain evidence="5">4Y10</strain>
    </source>
</reference>
<dbReference type="SUPFAM" id="SSF50199">
    <property type="entry name" value="Staphylococcal nuclease"/>
    <property type="match status" value="1"/>
</dbReference>
<organism evidence="5 6">
    <name type="scientific">Inhella gelatinilytica</name>
    <dbReference type="NCBI Taxonomy" id="2795030"/>
    <lineage>
        <taxon>Bacteria</taxon>
        <taxon>Pseudomonadati</taxon>
        <taxon>Pseudomonadota</taxon>
        <taxon>Betaproteobacteria</taxon>
        <taxon>Burkholderiales</taxon>
        <taxon>Sphaerotilaceae</taxon>
        <taxon>Inhella</taxon>
    </lineage>
</organism>
<gene>
    <name evidence="5" type="ORF">I7X43_14080</name>
</gene>
<name>A0A931IW94_9BURK</name>
<protein>
    <submittedName>
        <fullName evidence="5">Thermonuclease family protein</fullName>
    </submittedName>
</protein>
<dbReference type="PROSITE" id="PS50830">
    <property type="entry name" value="TNASE_3"/>
    <property type="match status" value="1"/>
</dbReference>
<dbReference type="AlphaFoldDB" id="A0A931IW94"/>
<keyword evidence="6" id="KW-1185">Reference proteome</keyword>
<dbReference type="GO" id="GO:0016787">
    <property type="term" value="F:hydrolase activity"/>
    <property type="evidence" value="ECO:0007669"/>
    <property type="project" value="UniProtKB-KW"/>
</dbReference>
<keyword evidence="2" id="KW-0255">Endonuclease</keyword>
<evidence type="ECO:0000256" key="2">
    <source>
        <dbReference type="ARBA" id="ARBA00022759"/>
    </source>
</evidence>
<dbReference type="Proteomes" id="UP000620139">
    <property type="component" value="Unassembled WGS sequence"/>
</dbReference>
<dbReference type="Gene3D" id="2.40.50.90">
    <property type="match status" value="1"/>
</dbReference>
<feature type="domain" description="TNase-like" evidence="4">
    <location>
        <begin position="18"/>
        <end position="145"/>
    </location>
</feature>
<keyword evidence="3" id="KW-0378">Hydrolase</keyword>
<keyword evidence="1" id="KW-0540">Nuclease</keyword>
<dbReference type="InterPro" id="IPR016071">
    <property type="entry name" value="Staphylococal_nuclease_OB-fold"/>
</dbReference>
<dbReference type="GO" id="GO:0003676">
    <property type="term" value="F:nucleic acid binding"/>
    <property type="evidence" value="ECO:0007669"/>
    <property type="project" value="InterPro"/>
</dbReference>
<evidence type="ECO:0000256" key="1">
    <source>
        <dbReference type="ARBA" id="ARBA00022722"/>
    </source>
</evidence>
<dbReference type="InterPro" id="IPR002071">
    <property type="entry name" value="Thermonucl_AS"/>
</dbReference>